<dbReference type="GO" id="GO:0009279">
    <property type="term" value="C:cell outer membrane"/>
    <property type="evidence" value="ECO:0007669"/>
    <property type="project" value="UniProtKB-SubCell"/>
</dbReference>
<dbReference type="InterPro" id="IPR003423">
    <property type="entry name" value="OMP_efflux"/>
</dbReference>
<gene>
    <name evidence="8" type="ORF">dsmv_2456</name>
</gene>
<dbReference type="eggNOG" id="COG1538">
    <property type="taxonomic scope" value="Bacteria"/>
</dbReference>
<comment type="similarity">
    <text evidence="2">Belongs to the outer membrane factor (OMF) (TC 1.B.17) family.</text>
</comment>
<protein>
    <submittedName>
        <fullName evidence="8">Outer membrane efflux protein</fullName>
    </submittedName>
</protein>
<dbReference type="PROSITE" id="PS51257">
    <property type="entry name" value="PROKAR_LIPOPROTEIN"/>
    <property type="match status" value="1"/>
</dbReference>
<proteinExistence type="inferred from homology"/>
<dbReference type="PANTHER" id="PTHR30026:SF21">
    <property type="entry name" value="SLR1270 PROTEIN"/>
    <property type="match status" value="1"/>
</dbReference>
<dbReference type="STRING" id="897.B2D07_13435"/>
<evidence type="ECO:0000313" key="8">
    <source>
        <dbReference type="EMBL" id="EPR40027.1"/>
    </source>
</evidence>
<evidence type="ECO:0000256" key="7">
    <source>
        <dbReference type="ARBA" id="ARBA00023237"/>
    </source>
</evidence>
<sequence>MRAASGFWRWTPLILILCLVSGCIPGKKRYLYDEIRKGYADGFTSVAPVQSDPERETTDRIDRPVTLADAIEIALKNSPDKKIAAARIRKAGADVQEANAAFYPHLGFYTEYTAADAPSAYLFKTIDQRRLPGDADFNEPGRLDNFETGFQARLNLYNGGRDYLGRQIADAGVNISLLDQAAVDNALIAAVISRFYTALAARALIGIAEESVTTVQKQLEIMQTRFEGGGVLRSDLLSLEVRLAESREELVRSHSRYQNALVNLADIMGVAFEPSVRLEAAGMDTPTIPSDYSSGLAYSFTHRPELERARVSVVRSRMALDAAQSTYMPTLDLTGRYYFDDEKMAYDMDRKNWVVAVMLNWDLFTGFSTGAAMKRADAMVAEAFAEDHRTLLAVRREVKSAYLNLDEARARRLVAQRSKILAEASLELVRTQYEGGAANITRYLEAELDRNRAGVRAAAAFYDQETARAEVCRAVGCWVNGQERPQPSDANPLQAR</sequence>
<evidence type="ECO:0000256" key="2">
    <source>
        <dbReference type="ARBA" id="ARBA00007613"/>
    </source>
</evidence>
<evidence type="ECO:0000313" key="9">
    <source>
        <dbReference type="Proteomes" id="UP000014977"/>
    </source>
</evidence>
<evidence type="ECO:0000256" key="1">
    <source>
        <dbReference type="ARBA" id="ARBA00004442"/>
    </source>
</evidence>
<evidence type="ECO:0000256" key="4">
    <source>
        <dbReference type="ARBA" id="ARBA00022452"/>
    </source>
</evidence>
<keyword evidence="9" id="KW-1185">Reference proteome</keyword>
<dbReference type="PANTHER" id="PTHR30026">
    <property type="entry name" value="OUTER MEMBRANE PROTEIN TOLC"/>
    <property type="match status" value="1"/>
</dbReference>
<dbReference type="GO" id="GO:1990281">
    <property type="term" value="C:efflux pump complex"/>
    <property type="evidence" value="ECO:0007669"/>
    <property type="project" value="TreeGrafter"/>
</dbReference>
<accession>S7TS92</accession>
<comment type="caution">
    <text evidence="8">The sequence shown here is derived from an EMBL/GenBank/DDBJ whole genome shotgun (WGS) entry which is preliminary data.</text>
</comment>
<keyword evidence="5" id="KW-0812">Transmembrane</keyword>
<dbReference type="Pfam" id="PF02321">
    <property type="entry name" value="OEP"/>
    <property type="match status" value="2"/>
</dbReference>
<evidence type="ECO:0000256" key="3">
    <source>
        <dbReference type="ARBA" id="ARBA00022448"/>
    </source>
</evidence>
<reference evidence="8 9" key="1">
    <citation type="journal article" date="2013" name="Genome Announc.">
        <title>Draft genome sequences for three mercury-methylating, sulfate-reducing bacteria.</title>
        <authorList>
            <person name="Brown S.D."/>
            <person name="Hurt R.A.Jr."/>
            <person name="Gilmour C.C."/>
            <person name="Elias D.A."/>
        </authorList>
    </citation>
    <scope>NUCLEOTIDE SEQUENCE [LARGE SCALE GENOMIC DNA]</scope>
    <source>
        <strain evidence="8 9">DSM 2059</strain>
    </source>
</reference>
<keyword evidence="3" id="KW-0813">Transport</keyword>
<evidence type="ECO:0000256" key="6">
    <source>
        <dbReference type="ARBA" id="ARBA00023136"/>
    </source>
</evidence>
<evidence type="ECO:0000256" key="5">
    <source>
        <dbReference type="ARBA" id="ARBA00022692"/>
    </source>
</evidence>
<dbReference type="Proteomes" id="UP000014977">
    <property type="component" value="Unassembled WGS sequence"/>
</dbReference>
<dbReference type="SUPFAM" id="SSF56954">
    <property type="entry name" value="Outer membrane efflux proteins (OEP)"/>
    <property type="match status" value="1"/>
</dbReference>
<keyword evidence="7" id="KW-0998">Cell outer membrane</keyword>
<dbReference type="GO" id="GO:0015562">
    <property type="term" value="F:efflux transmembrane transporter activity"/>
    <property type="evidence" value="ECO:0007669"/>
    <property type="project" value="InterPro"/>
</dbReference>
<dbReference type="OrthoDB" id="13803at2"/>
<keyword evidence="6" id="KW-0472">Membrane</keyword>
<dbReference type="EMBL" id="ATHJ01000086">
    <property type="protein sequence ID" value="EPR40027.1"/>
    <property type="molecule type" value="Genomic_DNA"/>
</dbReference>
<dbReference type="GO" id="GO:0015288">
    <property type="term" value="F:porin activity"/>
    <property type="evidence" value="ECO:0007669"/>
    <property type="project" value="TreeGrafter"/>
</dbReference>
<comment type="subcellular location">
    <subcellularLocation>
        <location evidence="1">Cell outer membrane</location>
    </subcellularLocation>
</comment>
<dbReference type="RefSeq" id="WP_020877213.1">
    <property type="nucleotide sequence ID" value="NZ_ATHJ01000086.1"/>
</dbReference>
<name>S7TS92_DESML</name>
<dbReference type="AlphaFoldDB" id="S7TS92"/>
<dbReference type="InterPro" id="IPR051906">
    <property type="entry name" value="TolC-like"/>
</dbReference>
<dbReference type="Gene3D" id="1.20.1600.10">
    <property type="entry name" value="Outer membrane efflux proteins (OEP)"/>
    <property type="match status" value="1"/>
</dbReference>
<organism evidence="8 9">
    <name type="scientific">Desulfococcus multivorans DSM 2059</name>
    <dbReference type="NCBI Taxonomy" id="1121405"/>
    <lineage>
        <taxon>Bacteria</taxon>
        <taxon>Pseudomonadati</taxon>
        <taxon>Thermodesulfobacteriota</taxon>
        <taxon>Desulfobacteria</taxon>
        <taxon>Desulfobacterales</taxon>
        <taxon>Desulfococcaceae</taxon>
        <taxon>Desulfococcus</taxon>
    </lineage>
</organism>
<keyword evidence="4" id="KW-1134">Transmembrane beta strand</keyword>